<dbReference type="RefSeq" id="WP_254167226.1">
    <property type="nucleotide sequence ID" value="NZ_JAHESF010000024.1"/>
</dbReference>
<proteinExistence type="predicted"/>
<reference evidence="1 2" key="1">
    <citation type="submission" date="2021-05" db="EMBL/GenBank/DDBJ databases">
        <title>A Polyphasic approach of four new species of the genus Ohtaekwangia: Ohtaekwangia histidinii sp. nov., Ohtaekwangia cretensis sp. nov., Ohtaekwangia indiensis sp. nov., Ohtaekwangia reichenbachii sp. nov. from diverse environment.</title>
        <authorList>
            <person name="Octaviana S."/>
        </authorList>
    </citation>
    <scope>NUCLEOTIDE SEQUENCE [LARGE SCALE GENOMIC DNA]</scope>
    <source>
        <strain evidence="1 2">PWU4</strain>
    </source>
</reference>
<name>A0AAP2DN25_9BACT</name>
<keyword evidence="2" id="KW-1185">Reference proteome</keyword>
<dbReference type="EMBL" id="JAHESF010000024">
    <property type="protein sequence ID" value="MBT1699348.1"/>
    <property type="molecule type" value="Genomic_DNA"/>
</dbReference>
<protein>
    <submittedName>
        <fullName evidence="1">Uncharacterized protein</fullName>
    </submittedName>
</protein>
<gene>
    <name evidence="1" type="ORF">KK083_20800</name>
</gene>
<evidence type="ECO:0000313" key="1">
    <source>
        <dbReference type="EMBL" id="MBT1699348.1"/>
    </source>
</evidence>
<organism evidence="1 2">
    <name type="scientific">Chryseosolibacter histidini</name>
    <dbReference type="NCBI Taxonomy" id="2782349"/>
    <lineage>
        <taxon>Bacteria</taxon>
        <taxon>Pseudomonadati</taxon>
        <taxon>Bacteroidota</taxon>
        <taxon>Cytophagia</taxon>
        <taxon>Cytophagales</taxon>
        <taxon>Chryseotaleaceae</taxon>
        <taxon>Chryseosolibacter</taxon>
    </lineage>
</organism>
<comment type="caution">
    <text evidence="1">The sequence shown here is derived from an EMBL/GenBank/DDBJ whole genome shotgun (WGS) entry which is preliminary data.</text>
</comment>
<accession>A0AAP2DN25</accession>
<dbReference type="Proteomes" id="UP001319200">
    <property type="component" value="Unassembled WGS sequence"/>
</dbReference>
<evidence type="ECO:0000313" key="2">
    <source>
        <dbReference type="Proteomes" id="UP001319200"/>
    </source>
</evidence>
<sequence length="100" mass="11683">MRIILNNRGLKTLQSFRSWQTNNEQETMIEFEPIFLKINNCLHINSIHVCADGKRKKSNFIHVLTLGDIVILRDFLTEVLNTAEHELQINSRHDNVTPKD</sequence>
<dbReference type="AlphaFoldDB" id="A0AAP2DN25"/>